<organism evidence="1 2">
    <name type="scientific">Murimonas intestini</name>
    <dbReference type="NCBI Taxonomy" id="1337051"/>
    <lineage>
        <taxon>Bacteria</taxon>
        <taxon>Bacillati</taxon>
        <taxon>Bacillota</taxon>
        <taxon>Clostridia</taxon>
        <taxon>Lachnospirales</taxon>
        <taxon>Lachnospiraceae</taxon>
        <taxon>Murimonas</taxon>
    </lineage>
</organism>
<evidence type="ECO:0000313" key="2">
    <source>
        <dbReference type="Proteomes" id="UP000245412"/>
    </source>
</evidence>
<keyword evidence="2" id="KW-1185">Reference proteome</keyword>
<accession>A0AB73T9X8</accession>
<comment type="caution">
    <text evidence="1">The sequence shown here is derived from an EMBL/GenBank/DDBJ whole genome shotgun (WGS) entry which is preliminary data.</text>
</comment>
<name>A0AB73T9X8_9FIRM</name>
<protein>
    <submittedName>
        <fullName evidence="1">Uncharacterized protein</fullName>
    </submittedName>
</protein>
<reference evidence="1 2" key="1">
    <citation type="submission" date="2018-05" db="EMBL/GenBank/DDBJ databases">
        <authorList>
            <person name="Goeker M."/>
            <person name="Huntemann M."/>
            <person name="Clum A."/>
            <person name="Pillay M."/>
            <person name="Palaniappan K."/>
            <person name="Varghese N."/>
            <person name="Mikhailova N."/>
            <person name="Stamatis D."/>
            <person name="Reddy T."/>
            <person name="Daum C."/>
            <person name="Shapiro N."/>
            <person name="Ivanova N."/>
            <person name="Kyrpides N."/>
            <person name="Woyke T."/>
        </authorList>
    </citation>
    <scope>NUCLEOTIDE SEQUENCE [LARGE SCALE GENOMIC DNA]</scope>
    <source>
        <strain evidence="1 2">DSM 26524</strain>
    </source>
</reference>
<gene>
    <name evidence="1" type="ORF">C7383_101239</name>
</gene>
<proteinExistence type="predicted"/>
<evidence type="ECO:0000313" key="1">
    <source>
        <dbReference type="EMBL" id="PWJ78869.1"/>
    </source>
</evidence>
<dbReference type="Proteomes" id="UP000245412">
    <property type="component" value="Unassembled WGS sequence"/>
</dbReference>
<dbReference type="EMBL" id="QGGY01000001">
    <property type="protein sequence ID" value="PWJ78869.1"/>
    <property type="molecule type" value="Genomic_DNA"/>
</dbReference>
<sequence>MEASGKSYKEMITYNELKDSDKTDNDDPNSKDAAMVSDVQKAYDEALSIARKDITRDGKSYYYGDINVLAEYVEWIDKYPNADENTEINQGAIYRSLAKRLKEFYTGGDKYYGNWKSICPIIFGFEALDTWEEMLPYVENASIYITNENSFTEIMNKLQELECVEGTFDYEARNFDFVISDLSKAVSKLKISDEMLGYILAALDEYGPASLFDGNSFTFKLITNKNVEGR</sequence>
<dbReference type="RefSeq" id="WP_109624313.1">
    <property type="nucleotide sequence ID" value="NZ_JANKBI010000001.1"/>
</dbReference>
<dbReference type="AlphaFoldDB" id="A0AB73T9X8"/>